<name>A0A413FC26_9FIRM</name>
<dbReference type="Proteomes" id="UP000283880">
    <property type="component" value="Unassembled WGS sequence"/>
</dbReference>
<organism evidence="1 2">
    <name type="scientific">Enterocloster asparagiformis</name>
    <dbReference type="NCBI Taxonomy" id="333367"/>
    <lineage>
        <taxon>Bacteria</taxon>
        <taxon>Bacillati</taxon>
        <taxon>Bacillota</taxon>
        <taxon>Clostridia</taxon>
        <taxon>Lachnospirales</taxon>
        <taxon>Lachnospiraceae</taxon>
        <taxon>Enterocloster</taxon>
    </lineage>
</organism>
<sequence>MDVNDFHAFARRSIPSSDDTADIKKDLAKVKSEITEIQLVLEHDTNKKIAMIAEGNFNLTRKPDEALKGVIEREMLLLRAASLENELRQIKNSIKLTA</sequence>
<proteinExistence type="predicted"/>
<dbReference type="AlphaFoldDB" id="A0A413FC26"/>
<evidence type="ECO:0000313" key="1">
    <source>
        <dbReference type="EMBL" id="RGX26969.1"/>
    </source>
</evidence>
<reference evidence="1 2" key="1">
    <citation type="submission" date="2018-08" db="EMBL/GenBank/DDBJ databases">
        <title>A genome reference for cultivated species of the human gut microbiota.</title>
        <authorList>
            <person name="Zou Y."/>
            <person name="Xue W."/>
            <person name="Luo G."/>
        </authorList>
    </citation>
    <scope>NUCLEOTIDE SEQUENCE [LARGE SCALE GENOMIC DNA]</scope>
    <source>
        <strain evidence="1 2">AF04-15</strain>
    </source>
</reference>
<evidence type="ECO:0000313" key="2">
    <source>
        <dbReference type="Proteomes" id="UP000283880"/>
    </source>
</evidence>
<protein>
    <submittedName>
        <fullName evidence="1">Uncharacterized protein</fullName>
    </submittedName>
</protein>
<accession>A0A413FC26</accession>
<comment type="caution">
    <text evidence="1">The sequence shown here is derived from an EMBL/GenBank/DDBJ whole genome shotgun (WGS) entry which is preliminary data.</text>
</comment>
<dbReference type="RefSeq" id="WP_007715288.1">
    <property type="nucleotide sequence ID" value="NZ_CABMHH010000136.1"/>
</dbReference>
<gene>
    <name evidence="1" type="ORF">DWV29_17990</name>
</gene>
<dbReference type="EMBL" id="QSBM01000014">
    <property type="protein sequence ID" value="RGX26969.1"/>
    <property type="molecule type" value="Genomic_DNA"/>
</dbReference>